<dbReference type="VEuPathDB" id="FungiDB:I302_05647"/>
<dbReference type="Proteomes" id="UP000092730">
    <property type="component" value="Chromosome 5"/>
</dbReference>
<gene>
    <name evidence="4" type="ORF">I302_05647</name>
    <name evidence="5" type="ORF">I302_107088</name>
</gene>
<dbReference type="PROSITE" id="PS00109">
    <property type="entry name" value="PROTEIN_KINASE_TYR"/>
    <property type="match status" value="1"/>
</dbReference>
<dbReference type="KEGG" id="kbi:30210046"/>
<dbReference type="PANTHER" id="PTHR44329">
    <property type="entry name" value="SERINE/THREONINE-PROTEIN KINASE TNNI3K-RELATED"/>
    <property type="match status" value="1"/>
</dbReference>
<keyword evidence="6" id="KW-1185">Reference proteome</keyword>
<keyword evidence="1" id="KW-0547">Nucleotide-binding</keyword>
<keyword evidence="2" id="KW-0067">ATP-binding</keyword>
<dbReference type="EMBL" id="CP144545">
    <property type="protein sequence ID" value="WVW85052.1"/>
    <property type="molecule type" value="Genomic_DNA"/>
</dbReference>
<keyword evidence="4" id="KW-0808">Transferase</keyword>
<dbReference type="PANTHER" id="PTHR44329:SF298">
    <property type="entry name" value="MIXED LINEAGE KINASE DOMAIN-LIKE PROTEIN"/>
    <property type="match status" value="1"/>
</dbReference>
<organism evidence="4">
    <name type="scientific">Kwoniella bestiolae CBS 10118</name>
    <dbReference type="NCBI Taxonomy" id="1296100"/>
    <lineage>
        <taxon>Eukaryota</taxon>
        <taxon>Fungi</taxon>
        <taxon>Dikarya</taxon>
        <taxon>Basidiomycota</taxon>
        <taxon>Agaricomycotina</taxon>
        <taxon>Tremellomycetes</taxon>
        <taxon>Tremellales</taxon>
        <taxon>Cryptococcaceae</taxon>
        <taxon>Kwoniella</taxon>
    </lineage>
</organism>
<dbReference type="PROSITE" id="PS50011">
    <property type="entry name" value="PROTEIN_KINASE_DOM"/>
    <property type="match status" value="1"/>
</dbReference>
<evidence type="ECO:0000313" key="4">
    <source>
        <dbReference type="EMBL" id="OCF24188.1"/>
    </source>
</evidence>
<dbReference type="RefSeq" id="XP_019045258.1">
    <property type="nucleotide sequence ID" value="XM_019192261.1"/>
</dbReference>
<dbReference type="SMART" id="SM00220">
    <property type="entry name" value="S_TKc"/>
    <property type="match status" value="1"/>
</dbReference>
<dbReference type="EMBL" id="KI894022">
    <property type="protein sequence ID" value="OCF24188.1"/>
    <property type="molecule type" value="Genomic_DNA"/>
</dbReference>
<evidence type="ECO:0000256" key="1">
    <source>
        <dbReference type="ARBA" id="ARBA00022741"/>
    </source>
</evidence>
<keyword evidence="4" id="KW-0418">Kinase</keyword>
<dbReference type="InterPro" id="IPR000719">
    <property type="entry name" value="Prot_kinase_dom"/>
</dbReference>
<protein>
    <submittedName>
        <fullName evidence="4">TKL protein kinase</fullName>
    </submittedName>
</protein>
<dbReference type="InterPro" id="IPR008266">
    <property type="entry name" value="Tyr_kinase_AS"/>
</dbReference>
<dbReference type="SUPFAM" id="SSF56112">
    <property type="entry name" value="Protein kinase-like (PK-like)"/>
    <property type="match status" value="1"/>
</dbReference>
<evidence type="ECO:0000256" key="2">
    <source>
        <dbReference type="ARBA" id="ARBA00022840"/>
    </source>
</evidence>
<reference evidence="4" key="3">
    <citation type="submission" date="2014-01" db="EMBL/GenBank/DDBJ databases">
        <title>Evolution of pathogenesis and genome organization in the Tremellales.</title>
        <authorList>
            <person name="Cuomo C."/>
            <person name="Litvintseva A."/>
            <person name="Heitman J."/>
            <person name="Chen Y."/>
            <person name="Sun S."/>
            <person name="Springer D."/>
            <person name="Dromer F."/>
            <person name="Young S."/>
            <person name="Zeng Q."/>
            <person name="Chapman S."/>
            <person name="Gujja S."/>
            <person name="Saif S."/>
            <person name="Birren B."/>
        </authorList>
    </citation>
    <scope>NUCLEOTIDE SEQUENCE</scope>
    <source>
        <strain evidence="4">CBS 10118</strain>
    </source>
</reference>
<dbReference type="Pfam" id="PF07714">
    <property type="entry name" value="PK_Tyr_Ser-Thr"/>
    <property type="match status" value="1"/>
</dbReference>
<feature type="domain" description="Protein kinase" evidence="3">
    <location>
        <begin position="43"/>
        <end position="338"/>
    </location>
</feature>
<dbReference type="InterPro" id="IPR011009">
    <property type="entry name" value="Kinase-like_dom_sf"/>
</dbReference>
<dbReference type="STRING" id="1296100.A0A1B9FZI6"/>
<dbReference type="Gene3D" id="1.10.510.10">
    <property type="entry name" value="Transferase(Phosphotransferase) domain 1"/>
    <property type="match status" value="1"/>
</dbReference>
<accession>A0A1B9FZI6</accession>
<dbReference type="GO" id="GO:0004674">
    <property type="term" value="F:protein serine/threonine kinase activity"/>
    <property type="evidence" value="ECO:0007669"/>
    <property type="project" value="TreeGrafter"/>
</dbReference>
<dbReference type="InterPro" id="IPR051681">
    <property type="entry name" value="Ser/Thr_Kinases-Pseudokinases"/>
</dbReference>
<dbReference type="GeneID" id="30210046"/>
<reference evidence="5" key="2">
    <citation type="submission" date="2013-07" db="EMBL/GenBank/DDBJ databases">
        <authorList>
            <consortium name="The Broad Institute Genome Sequencing Platform"/>
            <person name="Cuomo C."/>
            <person name="Litvintseva A."/>
            <person name="Chen Y."/>
            <person name="Heitman J."/>
            <person name="Sun S."/>
            <person name="Springer D."/>
            <person name="Dromer F."/>
            <person name="Young S.K."/>
            <person name="Zeng Q."/>
            <person name="Gargeya S."/>
            <person name="Fitzgerald M."/>
            <person name="Abouelleil A."/>
            <person name="Alvarado L."/>
            <person name="Berlin A.M."/>
            <person name="Chapman S.B."/>
            <person name="Dewar J."/>
            <person name="Goldberg J."/>
            <person name="Griggs A."/>
            <person name="Gujja S."/>
            <person name="Hansen M."/>
            <person name="Howarth C."/>
            <person name="Imamovic A."/>
            <person name="Larimer J."/>
            <person name="McCowan C."/>
            <person name="Murphy C."/>
            <person name="Pearson M."/>
            <person name="Priest M."/>
            <person name="Roberts A."/>
            <person name="Saif S."/>
            <person name="Shea T."/>
            <person name="Sykes S."/>
            <person name="Wortman J."/>
            <person name="Nusbaum C."/>
            <person name="Birren B."/>
        </authorList>
    </citation>
    <scope>NUCLEOTIDE SEQUENCE</scope>
    <source>
        <strain evidence="5">CBS 10118</strain>
    </source>
</reference>
<evidence type="ECO:0000259" key="3">
    <source>
        <dbReference type="PROSITE" id="PS50011"/>
    </source>
</evidence>
<name>A0A1B9FZI6_9TREE</name>
<dbReference type="AlphaFoldDB" id="A0A1B9FZI6"/>
<reference evidence="4" key="1">
    <citation type="submission" date="2013-07" db="EMBL/GenBank/DDBJ databases">
        <title>The Genome Sequence of Cryptococcus bestiolae CBS10118.</title>
        <authorList>
            <consortium name="The Broad Institute Genome Sequencing Platform"/>
            <person name="Cuomo C."/>
            <person name="Litvintseva A."/>
            <person name="Chen Y."/>
            <person name="Heitman J."/>
            <person name="Sun S."/>
            <person name="Springer D."/>
            <person name="Dromer F."/>
            <person name="Young S.K."/>
            <person name="Zeng Q."/>
            <person name="Gargeya S."/>
            <person name="Fitzgerald M."/>
            <person name="Abouelleil A."/>
            <person name="Alvarado L."/>
            <person name="Berlin A.M."/>
            <person name="Chapman S.B."/>
            <person name="Dewar J."/>
            <person name="Goldberg J."/>
            <person name="Griggs A."/>
            <person name="Gujja S."/>
            <person name="Hansen M."/>
            <person name="Howarth C."/>
            <person name="Imamovic A."/>
            <person name="Larimer J."/>
            <person name="McCowan C."/>
            <person name="Murphy C."/>
            <person name="Pearson M."/>
            <person name="Priest M."/>
            <person name="Roberts A."/>
            <person name="Saif S."/>
            <person name="Shea T."/>
            <person name="Sykes S."/>
            <person name="Wortman J."/>
            <person name="Nusbaum C."/>
            <person name="Birren B."/>
        </authorList>
    </citation>
    <scope>NUCLEOTIDE SEQUENCE [LARGE SCALE GENOMIC DNA]</scope>
    <source>
        <strain evidence="4">CBS 10118</strain>
    </source>
</reference>
<evidence type="ECO:0000313" key="5">
    <source>
        <dbReference type="EMBL" id="WVW85052.1"/>
    </source>
</evidence>
<evidence type="ECO:0000313" key="6">
    <source>
        <dbReference type="Proteomes" id="UP000092730"/>
    </source>
</evidence>
<sequence>MSHANATSIPSGHATHHQPDAQLVITHETTQSIDQLLNTLYNDAGAVFLHNGTFCEIVRIPDTFSDRVIKRKADPPIVPFSGVRIVGDRVEKMTAEELAISQQGCEIDEDGDLMPKDDGLVEAERDKEVQSTIGSDIFKSLPLVDVDDDIHHAKQPRTIQEVENLFKVRGVAVLVQVVGRTRDDQIVTNKFGRSLTDWMDNKTIKTSDRTKIHWAIDIARAISELHLRDMLHKDLTSNNVLVQGDQAILCDLESRWTTGCARAPEVCQGGEYDRRADIYGLGTLLWSIELKNMPRPHASLECGSVFGEIMARCLDNDPAGRPSIDEVLRELQALTSEH</sequence>
<dbReference type="OrthoDB" id="2564275at2759"/>
<dbReference type="InterPro" id="IPR001245">
    <property type="entry name" value="Ser-Thr/Tyr_kinase_cat_dom"/>
</dbReference>
<dbReference type="GO" id="GO:0005524">
    <property type="term" value="F:ATP binding"/>
    <property type="evidence" value="ECO:0007669"/>
    <property type="project" value="UniProtKB-KW"/>
</dbReference>
<proteinExistence type="predicted"/>
<reference evidence="5" key="4">
    <citation type="submission" date="2024-02" db="EMBL/GenBank/DDBJ databases">
        <title>Comparative genomics of Cryptococcus and Kwoniella reveals pathogenesis evolution and contrasting modes of karyotype evolution via chromosome fusion or intercentromeric recombination.</title>
        <authorList>
            <person name="Coelho M.A."/>
            <person name="David-Palma M."/>
            <person name="Shea T."/>
            <person name="Bowers K."/>
            <person name="McGinley-Smith S."/>
            <person name="Mohammad A.W."/>
            <person name="Gnirke A."/>
            <person name="Yurkov A.M."/>
            <person name="Nowrousian M."/>
            <person name="Sun S."/>
            <person name="Cuomo C.A."/>
            <person name="Heitman J."/>
        </authorList>
    </citation>
    <scope>NUCLEOTIDE SEQUENCE</scope>
    <source>
        <strain evidence="5">CBS 10118</strain>
    </source>
</reference>